<dbReference type="Proteomes" id="UP000054560">
    <property type="component" value="Unassembled WGS sequence"/>
</dbReference>
<evidence type="ECO:0000313" key="7">
    <source>
        <dbReference type="EMBL" id="KNC74342.1"/>
    </source>
</evidence>
<evidence type="ECO:0000256" key="2">
    <source>
        <dbReference type="ARBA" id="ARBA00009049"/>
    </source>
</evidence>
<dbReference type="GeneID" id="25913611"/>
<dbReference type="EMBL" id="KQ244501">
    <property type="protein sequence ID" value="KNC74342.1"/>
    <property type="molecule type" value="Genomic_DNA"/>
</dbReference>
<dbReference type="PANTHER" id="PTHR12425">
    <property type="entry name" value="SYNEMBRYN"/>
    <property type="match status" value="1"/>
</dbReference>
<evidence type="ECO:0000256" key="4">
    <source>
        <dbReference type="ARBA" id="ARBA00022658"/>
    </source>
</evidence>
<dbReference type="OrthoDB" id="7396285at2759"/>
<name>A0A0L0FC41_9EUKA</name>
<keyword evidence="8" id="KW-1185">Reference proteome</keyword>
<dbReference type="InterPro" id="IPR008376">
    <property type="entry name" value="Chaperone_Ric-8_A/B"/>
</dbReference>
<comment type="subcellular location">
    <subcellularLocation>
        <location evidence="1">Cytoplasm</location>
        <location evidence="1">Cell cortex</location>
    </subcellularLocation>
</comment>
<dbReference type="GO" id="GO:0005085">
    <property type="term" value="F:guanyl-nucleotide exchange factor activity"/>
    <property type="evidence" value="ECO:0007669"/>
    <property type="project" value="UniProtKB-KW"/>
</dbReference>
<reference evidence="7 8" key="1">
    <citation type="submission" date="2011-02" db="EMBL/GenBank/DDBJ databases">
        <title>The Genome Sequence of Sphaeroforma arctica JP610.</title>
        <authorList>
            <consortium name="The Broad Institute Genome Sequencing Platform"/>
            <person name="Russ C."/>
            <person name="Cuomo C."/>
            <person name="Young S.K."/>
            <person name="Zeng Q."/>
            <person name="Gargeya S."/>
            <person name="Alvarado L."/>
            <person name="Berlin A."/>
            <person name="Chapman S.B."/>
            <person name="Chen Z."/>
            <person name="Freedman E."/>
            <person name="Gellesch M."/>
            <person name="Goldberg J."/>
            <person name="Griggs A."/>
            <person name="Gujja S."/>
            <person name="Heilman E."/>
            <person name="Heiman D."/>
            <person name="Howarth C."/>
            <person name="Mehta T."/>
            <person name="Neiman D."/>
            <person name="Pearson M."/>
            <person name="Roberts A."/>
            <person name="Saif S."/>
            <person name="Shea T."/>
            <person name="Shenoy N."/>
            <person name="Sisk P."/>
            <person name="Stolte C."/>
            <person name="Sykes S."/>
            <person name="White J."/>
            <person name="Yandava C."/>
            <person name="Burger G."/>
            <person name="Gray M.W."/>
            <person name="Holland P.W.H."/>
            <person name="King N."/>
            <person name="Lang F.B.F."/>
            <person name="Roger A.J."/>
            <person name="Ruiz-Trillo I."/>
            <person name="Haas B."/>
            <person name="Nusbaum C."/>
            <person name="Birren B."/>
        </authorList>
    </citation>
    <scope>NUCLEOTIDE SEQUENCE [LARGE SCALE GENOMIC DNA]</scope>
    <source>
        <strain evidence="7 8">JP610</strain>
    </source>
</reference>
<keyword evidence="3" id="KW-0963">Cytoplasm</keyword>
<dbReference type="Pfam" id="PF10165">
    <property type="entry name" value="Ric8"/>
    <property type="match status" value="1"/>
</dbReference>
<dbReference type="GO" id="GO:0005938">
    <property type="term" value="C:cell cortex"/>
    <property type="evidence" value="ECO:0007669"/>
    <property type="project" value="UniProtKB-SubCell"/>
</dbReference>
<feature type="region of interest" description="Disordered" evidence="6">
    <location>
        <begin position="275"/>
        <end position="304"/>
    </location>
</feature>
<evidence type="ECO:0000256" key="5">
    <source>
        <dbReference type="ARBA" id="ARBA00023186"/>
    </source>
</evidence>
<dbReference type="InterPro" id="IPR019318">
    <property type="entry name" value="Gua_nucleotide_exch_fac_Ric8"/>
</dbReference>
<evidence type="ECO:0000256" key="1">
    <source>
        <dbReference type="ARBA" id="ARBA00004544"/>
    </source>
</evidence>
<evidence type="ECO:0000256" key="6">
    <source>
        <dbReference type="SAM" id="MobiDB-lite"/>
    </source>
</evidence>
<accession>A0A0L0FC41</accession>
<dbReference type="AlphaFoldDB" id="A0A0L0FC41"/>
<comment type="similarity">
    <text evidence="2">Belongs to the synembryn family.</text>
</comment>
<protein>
    <submittedName>
        <fullName evidence="7">Uncharacterized protein</fullName>
    </submittedName>
</protein>
<dbReference type="GO" id="GO:0001965">
    <property type="term" value="F:G-protein alpha-subunit binding"/>
    <property type="evidence" value="ECO:0007669"/>
    <property type="project" value="TreeGrafter"/>
</dbReference>
<dbReference type="PRINTS" id="PR01802">
    <property type="entry name" value="SYNEMBRYN"/>
</dbReference>
<evidence type="ECO:0000313" key="8">
    <source>
        <dbReference type="Proteomes" id="UP000054560"/>
    </source>
</evidence>
<evidence type="ECO:0000256" key="3">
    <source>
        <dbReference type="ARBA" id="ARBA00022490"/>
    </source>
</evidence>
<organism evidence="7 8">
    <name type="scientific">Sphaeroforma arctica JP610</name>
    <dbReference type="NCBI Taxonomy" id="667725"/>
    <lineage>
        <taxon>Eukaryota</taxon>
        <taxon>Ichthyosporea</taxon>
        <taxon>Ichthyophonida</taxon>
        <taxon>Sphaeroforma</taxon>
    </lineage>
</organism>
<sequence length="470" mass="51399">MLRCACQQLEATEHSVRADEEGIKCLVNATHSNPAQQDMFIELDGPITILKQAHETVLGSPTPTHAHAYVWYALRLLFVGVATTPAAMKQLVENGGERLCVEMFEVVVGLRPQNSGTSEDATREFEPPNAAQNVVTELSNILFSVTGRFSQFRAKKTSDPDLTPEEKAMFTRLMACVYVHLSTAYENQLAAAAQSTRPKGDTTASSVHTKRHAYAKGYAEPVSLACNSVHSAFSVLYNTPDGVESAILEVARQHGPEGDGDGEGGAVAEGVDKISISSDPNSEADGFGSDTNVTRNVKGKEPSEPDTQAIDMWVAYIYSTAKANQQHQLLPMLSVTRLYAHKVPVIRRHLRAKILPRRTREDCALRPEQEDTVRGSLVKLMTSIHMNVKDLVADMLYVLCKEDMNRLIRHTGYGNAAGLLARWVAVYSCCLICLSSWVLGSVSTCQRFLKHAHPILPCCGCRDVISTTAA</sequence>
<dbReference type="PANTHER" id="PTHR12425:SF5">
    <property type="entry name" value="SYNEMBRYN"/>
    <property type="match status" value="1"/>
</dbReference>
<keyword evidence="5" id="KW-0143">Chaperone</keyword>
<keyword evidence="4" id="KW-0344">Guanine-nucleotide releasing factor</keyword>
<dbReference type="eggNOG" id="KOG4464">
    <property type="taxonomic scope" value="Eukaryota"/>
</dbReference>
<dbReference type="GO" id="GO:0007186">
    <property type="term" value="P:G protein-coupled receptor signaling pathway"/>
    <property type="evidence" value="ECO:0007669"/>
    <property type="project" value="TreeGrafter"/>
</dbReference>
<gene>
    <name evidence="7" type="ORF">SARC_13107</name>
</gene>
<dbReference type="STRING" id="667725.A0A0L0FC41"/>
<dbReference type="RefSeq" id="XP_014148244.1">
    <property type="nucleotide sequence ID" value="XM_014292769.1"/>
</dbReference>
<proteinExistence type="inferred from homology"/>